<comment type="similarity">
    <text evidence="1">Belongs to the protein kinase superfamily. CMGC Ser/Thr protein kinase family. CDC2/CDKX subfamily.</text>
</comment>
<dbReference type="InterPro" id="IPR011009">
    <property type="entry name" value="Kinase-like_dom_sf"/>
</dbReference>
<dbReference type="InterPro" id="IPR017441">
    <property type="entry name" value="Protein_kinase_ATP_BS"/>
</dbReference>
<dbReference type="CDD" id="cd07840">
    <property type="entry name" value="STKc_CDK9_like"/>
    <property type="match status" value="1"/>
</dbReference>
<dbReference type="Pfam" id="PF00069">
    <property type="entry name" value="Pkinase"/>
    <property type="match status" value="1"/>
</dbReference>
<feature type="region of interest" description="Disordered" evidence="7">
    <location>
        <begin position="1"/>
        <end position="26"/>
    </location>
</feature>
<dbReference type="PANTHER" id="PTHR24056:SF380">
    <property type="entry name" value="PROTEIN KINASE DOMAIN-CONTAINING PROTEIN"/>
    <property type="match status" value="1"/>
</dbReference>
<accession>A0ABU6ZDL3</accession>
<feature type="compositionally biased region" description="Basic and acidic residues" evidence="7">
    <location>
        <begin position="614"/>
        <end position="646"/>
    </location>
</feature>
<feature type="binding site" evidence="6">
    <location>
        <position position="164"/>
    </location>
    <ligand>
        <name>ATP</name>
        <dbReference type="ChEBI" id="CHEBI:30616"/>
    </ligand>
</feature>
<evidence type="ECO:0000313" key="10">
    <source>
        <dbReference type="Proteomes" id="UP001341840"/>
    </source>
</evidence>
<feature type="domain" description="Protein kinase" evidence="8">
    <location>
        <begin position="135"/>
        <end position="419"/>
    </location>
</feature>
<feature type="region of interest" description="Disordered" evidence="7">
    <location>
        <begin position="455"/>
        <end position="699"/>
    </location>
</feature>
<organism evidence="9 10">
    <name type="scientific">Stylosanthes scabra</name>
    <dbReference type="NCBI Taxonomy" id="79078"/>
    <lineage>
        <taxon>Eukaryota</taxon>
        <taxon>Viridiplantae</taxon>
        <taxon>Streptophyta</taxon>
        <taxon>Embryophyta</taxon>
        <taxon>Tracheophyta</taxon>
        <taxon>Spermatophyta</taxon>
        <taxon>Magnoliopsida</taxon>
        <taxon>eudicotyledons</taxon>
        <taxon>Gunneridae</taxon>
        <taxon>Pentapetalae</taxon>
        <taxon>rosids</taxon>
        <taxon>fabids</taxon>
        <taxon>Fabales</taxon>
        <taxon>Fabaceae</taxon>
        <taxon>Papilionoideae</taxon>
        <taxon>50 kb inversion clade</taxon>
        <taxon>dalbergioids sensu lato</taxon>
        <taxon>Dalbergieae</taxon>
        <taxon>Pterocarpus clade</taxon>
        <taxon>Stylosanthes</taxon>
    </lineage>
</organism>
<keyword evidence="10" id="KW-1185">Reference proteome</keyword>
<feature type="compositionally biased region" description="Basic and acidic residues" evidence="7">
    <location>
        <begin position="499"/>
        <end position="510"/>
    </location>
</feature>
<keyword evidence="3 6" id="KW-0547">Nucleotide-binding</keyword>
<dbReference type="PROSITE" id="PS50011">
    <property type="entry name" value="PROTEIN_KINASE_DOM"/>
    <property type="match status" value="1"/>
</dbReference>
<evidence type="ECO:0000313" key="9">
    <source>
        <dbReference type="EMBL" id="MED6220045.1"/>
    </source>
</evidence>
<evidence type="ECO:0000256" key="7">
    <source>
        <dbReference type="SAM" id="MobiDB-lite"/>
    </source>
</evidence>
<evidence type="ECO:0000256" key="3">
    <source>
        <dbReference type="ARBA" id="ARBA00022741"/>
    </source>
</evidence>
<gene>
    <name evidence="9" type="ORF">PIB30_041301</name>
</gene>
<proteinExistence type="inferred from homology"/>
<reference evidence="9 10" key="1">
    <citation type="journal article" date="2023" name="Plants (Basel)">
        <title>Bridging the Gap: Combining Genomics and Transcriptomics Approaches to Understand Stylosanthes scabra, an Orphan Legume from the Brazilian Caatinga.</title>
        <authorList>
            <person name="Ferreira-Neto J.R.C."/>
            <person name="da Silva M.D."/>
            <person name="Binneck E."/>
            <person name="de Melo N.F."/>
            <person name="da Silva R.H."/>
            <person name="de Melo A.L.T.M."/>
            <person name="Pandolfi V."/>
            <person name="Bustamante F.O."/>
            <person name="Brasileiro-Vidal A.C."/>
            <person name="Benko-Iseppon A.M."/>
        </authorList>
    </citation>
    <scope>NUCLEOTIDE SEQUENCE [LARGE SCALE GENOMIC DNA]</scope>
    <source>
        <tissue evidence="9">Leaves</tissue>
    </source>
</reference>
<comment type="caution">
    <text evidence="9">The sequence shown here is derived from an EMBL/GenBank/DDBJ whole genome shotgun (WGS) entry which is preliminary data.</text>
</comment>
<dbReference type="Proteomes" id="UP001341840">
    <property type="component" value="Unassembled WGS sequence"/>
</dbReference>
<evidence type="ECO:0000259" key="8">
    <source>
        <dbReference type="PROSITE" id="PS50011"/>
    </source>
</evidence>
<sequence length="699" mass="78337">MGCTCSKSSAVEDSREGITNKFSSSSTRASELNISRLNSSKRVEGVRVKDKSLDGNDVKVSLIDKNANGSVQSYDDQTGKKKIEKPELIVIDHPAIERMPKATEAEQVSAGWPAWLSSVAGEAIKGWIPRSANTFERLNKIGQGTYSTVYKARDVTNQKIVALKRVRFDNLDPESVKFMSREILVLRRLNHPNIIKLDSLITSPTSRSLYLVFEYMEHDLTGLASNPAIKFSEPQLKCYMQQLLSGLDHCHSHGVLHRDIKGSNLLIDNNGILKIADFGLASFFDPHHSVPLTSRVVTLWYRPPELLLGANHYGVAVDLWSTGCILGELYTGRPILPGKTEVEQIHRIFKLCGSPSEDYWLKLRLPHSTVFKPPHHYRRCVADTFKDYPHAAVKLIETLLSVDPTHRGTASAALKSEFFTSEPLACDPSSLPKYPPSKEIDAKLWDEANRRQGAVGVREQRVGSGLRQEKVSRAHVTAKDNTDSGVSMQQVQRYSFTKNRAEVSNPHREYVSGQLDYPPKQSEDAKETGNNHSGHIYRRPSHSGPLVPGSSWARGGKEVDDGPPVSNRVNLSKLSGLMASRTQVSEDQEGKPVHLQHRKPVEMRKSMELTSGSELRRRQDQKRIADLSQIENRREPTEKSTPDGRGSRGNKIYLSGPLMPSSNMDQMLKEHERKIQELSRRARTGKSRARGEKVRLQRK</sequence>
<dbReference type="SMART" id="SM00220">
    <property type="entry name" value="S_TKc"/>
    <property type="match status" value="1"/>
</dbReference>
<dbReference type="Gene3D" id="3.30.200.20">
    <property type="entry name" value="Phosphorylase Kinase, domain 1"/>
    <property type="match status" value="1"/>
</dbReference>
<evidence type="ECO:0000256" key="2">
    <source>
        <dbReference type="ARBA" id="ARBA00022679"/>
    </source>
</evidence>
<dbReference type="Gene3D" id="1.10.510.10">
    <property type="entry name" value="Transferase(Phosphotransferase) domain 1"/>
    <property type="match status" value="1"/>
</dbReference>
<dbReference type="PANTHER" id="PTHR24056">
    <property type="entry name" value="CELL DIVISION PROTEIN KINASE"/>
    <property type="match status" value="1"/>
</dbReference>
<keyword evidence="5 6" id="KW-0067">ATP-binding</keyword>
<feature type="compositionally biased region" description="Basic and acidic residues" evidence="7">
    <location>
        <begin position="467"/>
        <end position="482"/>
    </location>
</feature>
<dbReference type="PROSITE" id="PS00108">
    <property type="entry name" value="PROTEIN_KINASE_ST"/>
    <property type="match status" value="1"/>
</dbReference>
<feature type="compositionally biased region" description="Polar residues" evidence="7">
    <location>
        <begin position="483"/>
        <end position="498"/>
    </location>
</feature>
<keyword evidence="2" id="KW-0808">Transferase</keyword>
<evidence type="ECO:0000256" key="5">
    <source>
        <dbReference type="ARBA" id="ARBA00022840"/>
    </source>
</evidence>
<feature type="compositionally biased region" description="Basic and acidic residues" evidence="7">
    <location>
        <begin position="689"/>
        <end position="699"/>
    </location>
</feature>
<dbReference type="PROSITE" id="PS00107">
    <property type="entry name" value="PROTEIN_KINASE_ATP"/>
    <property type="match status" value="1"/>
</dbReference>
<keyword evidence="4" id="KW-0418">Kinase</keyword>
<feature type="compositionally biased region" description="Basic and acidic residues" evidence="7">
    <location>
        <begin position="667"/>
        <end position="680"/>
    </location>
</feature>
<dbReference type="InterPro" id="IPR000719">
    <property type="entry name" value="Prot_kinase_dom"/>
</dbReference>
<dbReference type="EMBL" id="JASCZI010272088">
    <property type="protein sequence ID" value="MED6220045.1"/>
    <property type="molecule type" value="Genomic_DNA"/>
</dbReference>
<protein>
    <recommendedName>
        <fullName evidence="8">Protein kinase domain-containing protein</fullName>
    </recommendedName>
</protein>
<dbReference type="InterPro" id="IPR008271">
    <property type="entry name" value="Ser/Thr_kinase_AS"/>
</dbReference>
<evidence type="ECO:0000256" key="1">
    <source>
        <dbReference type="ARBA" id="ARBA00006485"/>
    </source>
</evidence>
<evidence type="ECO:0000256" key="4">
    <source>
        <dbReference type="ARBA" id="ARBA00022777"/>
    </source>
</evidence>
<dbReference type="SUPFAM" id="SSF56112">
    <property type="entry name" value="Protein kinase-like (PK-like)"/>
    <property type="match status" value="1"/>
</dbReference>
<evidence type="ECO:0000256" key="6">
    <source>
        <dbReference type="PROSITE-ProRule" id="PRU10141"/>
    </source>
</evidence>
<name>A0ABU6ZDL3_9FABA</name>
<dbReference type="InterPro" id="IPR050108">
    <property type="entry name" value="CDK"/>
</dbReference>